<dbReference type="OMA" id="HNDTHAS"/>
<feature type="domain" description="Cystatin" evidence="5">
    <location>
        <begin position="20"/>
        <end position="136"/>
    </location>
</feature>
<dbReference type="GO" id="GO:0005576">
    <property type="term" value="C:extracellular region"/>
    <property type="evidence" value="ECO:0007669"/>
    <property type="project" value="TreeGrafter"/>
</dbReference>
<dbReference type="PANTHER" id="PTHR13814:SF16">
    <property type="entry name" value="CYSTATIN"/>
    <property type="match status" value="1"/>
</dbReference>
<organism evidence="6 7">
    <name type="scientific">Hippocampus comes</name>
    <name type="common">Tiger tail seahorse</name>
    <dbReference type="NCBI Taxonomy" id="109280"/>
    <lineage>
        <taxon>Eukaryota</taxon>
        <taxon>Metazoa</taxon>
        <taxon>Chordata</taxon>
        <taxon>Craniata</taxon>
        <taxon>Vertebrata</taxon>
        <taxon>Euteleostomi</taxon>
        <taxon>Actinopterygii</taxon>
        <taxon>Neopterygii</taxon>
        <taxon>Teleostei</taxon>
        <taxon>Neoteleostei</taxon>
        <taxon>Acanthomorphata</taxon>
        <taxon>Syngnathiaria</taxon>
        <taxon>Syngnathiformes</taxon>
        <taxon>Syngnathoidei</taxon>
        <taxon>Syngnathidae</taxon>
        <taxon>Hippocampus</taxon>
    </lineage>
</organism>
<dbReference type="STRING" id="109280.ENSHCOP00000006142"/>
<evidence type="ECO:0000256" key="4">
    <source>
        <dbReference type="SAM" id="SignalP"/>
    </source>
</evidence>
<keyword evidence="1 4" id="KW-0732">Signal</keyword>
<keyword evidence="7" id="KW-1185">Reference proteome</keyword>
<dbReference type="SUPFAM" id="SSF54403">
    <property type="entry name" value="Cystatin/monellin"/>
    <property type="match status" value="2"/>
</dbReference>
<dbReference type="SMART" id="SM00043">
    <property type="entry name" value="CY"/>
    <property type="match status" value="2"/>
</dbReference>
<feature type="domain" description="Cystatin" evidence="5">
    <location>
        <begin position="149"/>
        <end position="257"/>
    </location>
</feature>
<evidence type="ECO:0000256" key="2">
    <source>
        <dbReference type="ARBA" id="ARBA00023157"/>
    </source>
</evidence>
<dbReference type="Gene3D" id="3.10.450.10">
    <property type="match status" value="2"/>
</dbReference>
<proteinExistence type="predicted"/>
<feature type="chain" id="PRO_5018544400" evidence="4">
    <location>
        <begin position="21"/>
        <end position="309"/>
    </location>
</feature>
<protein>
    <submittedName>
        <fullName evidence="6">Alpha-2-HS-glycoprotein-like</fullName>
    </submittedName>
</protein>
<reference evidence="6" key="1">
    <citation type="submission" date="2025-08" db="UniProtKB">
        <authorList>
            <consortium name="Ensembl"/>
        </authorList>
    </citation>
    <scope>IDENTIFICATION</scope>
</reference>
<accession>A0A3Q2XPS2</accession>
<dbReference type="AlphaFoldDB" id="A0A3Q2XPS2"/>
<dbReference type="Proteomes" id="UP000264820">
    <property type="component" value="Unplaced"/>
</dbReference>
<keyword evidence="3" id="KW-0325">Glycoprotein</keyword>
<keyword evidence="2" id="KW-1015">Disulfide bond</keyword>
<evidence type="ECO:0000256" key="1">
    <source>
        <dbReference type="ARBA" id="ARBA00022729"/>
    </source>
</evidence>
<reference evidence="6" key="2">
    <citation type="submission" date="2025-09" db="UniProtKB">
        <authorList>
            <consortium name="Ensembl"/>
        </authorList>
    </citation>
    <scope>IDENTIFICATION</scope>
</reference>
<evidence type="ECO:0000256" key="3">
    <source>
        <dbReference type="ARBA" id="ARBA00023180"/>
    </source>
</evidence>
<dbReference type="GeneTree" id="ENSGT00950000182930"/>
<evidence type="ECO:0000313" key="7">
    <source>
        <dbReference type="Proteomes" id="UP000264820"/>
    </source>
</evidence>
<dbReference type="PANTHER" id="PTHR13814">
    <property type="entry name" value="FETUIN"/>
    <property type="match status" value="1"/>
</dbReference>
<feature type="signal peptide" evidence="4">
    <location>
        <begin position="1"/>
        <end position="20"/>
    </location>
</feature>
<dbReference type="Ensembl" id="ENSHCOT00000004166.1">
    <property type="protein sequence ID" value="ENSHCOP00000006142.1"/>
    <property type="gene ID" value="ENSHCOG00000007872.1"/>
</dbReference>
<evidence type="ECO:0000313" key="6">
    <source>
        <dbReference type="Ensembl" id="ENSHCOP00000006142.1"/>
    </source>
</evidence>
<evidence type="ECO:0000259" key="5">
    <source>
        <dbReference type="SMART" id="SM00043"/>
    </source>
</evidence>
<dbReference type="InterPro" id="IPR050735">
    <property type="entry name" value="Kininogen_Fetuin_HRG"/>
</dbReference>
<dbReference type="InterPro" id="IPR046350">
    <property type="entry name" value="Cystatin_sf"/>
</dbReference>
<dbReference type="GO" id="GO:0004869">
    <property type="term" value="F:cysteine-type endopeptidase inhibitor activity"/>
    <property type="evidence" value="ECO:0007669"/>
    <property type="project" value="InterPro"/>
</dbReference>
<name>A0A3Q2XPS2_HIPCM</name>
<sequence>MARVGMAARLLAAALWCALALPGLVAPQSLPSSVTCGEHSVKAAAGMAVRHVNRHHKHGFKFRLHEVQSSKYQQVSGGCHIDVNVKLLQTKCHFSNPKPEAQCEMWRQNERGAVAICSVEFWVMWGAAKVTRHECTTRPEPSDEELLLICPSCPKLLPLDDPTGVGAVREAVLKFNRESERPNYFALLEVAQLTSANVVTIGTITQLKFALVETMCPREASATFAACTPRCPDRAYHVYCRTSYYNSHRQVGELECETYPPKNSESLPADEPEPVCRPLFHQSPEACVCKDRLKSPEPSLHHICPFPLK</sequence>
<dbReference type="InterPro" id="IPR000010">
    <property type="entry name" value="Cystatin_dom"/>
</dbReference>